<protein>
    <submittedName>
        <fullName evidence="1">Uncharacterized protein</fullName>
    </submittedName>
</protein>
<dbReference type="AlphaFoldDB" id="A0A419VUF6"/>
<reference evidence="1 2" key="1">
    <citation type="submission" date="2018-09" db="EMBL/GenBank/DDBJ databases">
        <title>Genomic Encyclopedia of Archaeal and Bacterial Type Strains, Phase II (KMG-II): from individual species to whole genera.</title>
        <authorList>
            <person name="Goeker M."/>
        </authorList>
    </citation>
    <scope>NUCLEOTIDE SEQUENCE [LARGE SCALE GENOMIC DNA]</scope>
    <source>
        <strain evidence="1 2">DSM 27148</strain>
    </source>
</reference>
<sequence>MIIKPISISRDNYFELMKIDESESKFTEDWLQKVIHDNPQTYPIENPLNKDLKIISLGREINSGAGYIDILFLTSDAELIIAETKLWRNPEKSRTVLAQVIDYAKEISKWGFDDLNNAVISSQRNSQSEKALSLKEIIAKEFSNQNQTDFIDILIQNLHKGILKLSIIGDKISPNLLLLSDTLQSSPGLNFSLSLIEMKLFKYNHDIILIPDIVGKTKEEIRGVVKVQYEKEKPKIEITYLETEKSQNQKNKTDRVTFISQCPNDISQILEKWIDVWQNNSDLMIYWGVAGLSIRKQLDKKWTTILDIYPDYVSMITQSMAESCKIPQDIYNKYLEVLFSIDEMKSAYSSKKRYVKYDSISTEDIEVMMTAVNELINKLIDNK</sequence>
<dbReference type="InterPro" id="IPR011856">
    <property type="entry name" value="tRNA_endonuc-like_dom_sf"/>
</dbReference>
<keyword evidence="2" id="KW-1185">Reference proteome</keyword>
<dbReference type="EMBL" id="RAPN01000006">
    <property type="protein sequence ID" value="RKD85086.1"/>
    <property type="molecule type" value="Genomic_DNA"/>
</dbReference>
<accession>A0A419VUF6</accession>
<proteinExistence type="predicted"/>
<dbReference type="Gene3D" id="3.40.1350.10">
    <property type="match status" value="1"/>
</dbReference>
<dbReference type="GO" id="GO:0003676">
    <property type="term" value="F:nucleic acid binding"/>
    <property type="evidence" value="ECO:0007669"/>
    <property type="project" value="InterPro"/>
</dbReference>
<dbReference type="RefSeq" id="WP_147377313.1">
    <property type="nucleotide sequence ID" value="NZ_RAPN01000006.1"/>
</dbReference>
<name>A0A419VUF6_9BACT</name>
<organism evidence="1 2">
    <name type="scientific">Mangrovibacterium diazotrophicum</name>
    <dbReference type="NCBI Taxonomy" id="1261403"/>
    <lineage>
        <taxon>Bacteria</taxon>
        <taxon>Pseudomonadati</taxon>
        <taxon>Bacteroidota</taxon>
        <taxon>Bacteroidia</taxon>
        <taxon>Marinilabiliales</taxon>
        <taxon>Prolixibacteraceae</taxon>
        <taxon>Mangrovibacterium</taxon>
    </lineage>
</organism>
<comment type="caution">
    <text evidence="1">The sequence shown here is derived from an EMBL/GenBank/DDBJ whole genome shotgun (WGS) entry which is preliminary data.</text>
</comment>
<gene>
    <name evidence="1" type="ORF">BC643_4605</name>
</gene>
<evidence type="ECO:0000313" key="1">
    <source>
        <dbReference type="EMBL" id="RKD85086.1"/>
    </source>
</evidence>
<dbReference type="OrthoDB" id="506280at2"/>
<evidence type="ECO:0000313" key="2">
    <source>
        <dbReference type="Proteomes" id="UP000283387"/>
    </source>
</evidence>
<dbReference type="Proteomes" id="UP000283387">
    <property type="component" value="Unassembled WGS sequence"/>
</dbReference>